<evidence type="ECO:0000256" key="1">
    <source>
        <dbReference type="SAM" id="Phobius"/>
    </source>
</evidence>
<accession>A0A543JCP6</accession>
<keyword evidence="1" id="KW-0812">Transmembrane</keyword>
<protein>
    <submittedName>
        <fullName evidence="2">Uncharacterized protein</fullName>
    </submittedName>
</protein>
<proteinExistence type="predicted"/>
<sequence>MGTAATTPAGVRDDRQSTATRHLCAGVYLDREFRDRVIRDVHNDCRHRVAPSYGFDLVAVVEHARRAWALGTAYQLCLVALFAAGLCTDVLATVSAVCALLAMRSVADVPRTSLDLLKLKGRSWGHRWRARAESADAVQRLREQKRRFWLDLGTCALLVVVVAVTAKLTSSSLSAALPQGVVTLLLAAALAVVAGVTRQLALNRLHRTADLRPPRLSKRSEVVDAQQASTLVVYGHHYSSQSTPSPFVGSGFVHRWPPQSIQLVRDEAKKSEFIASDHPRFDAPELVRFLRKAATELGSHQEGPGLPGLHVRDRLFIAEEHVAAARHLLLDEPTANEIEQIINDPGSLVKHYLEIGVSRSGEVVTTLFLNLTLGARTLNIDFALGMLTSLPREFRVVDAYRRNGAGEVVRSAFRSLRDLPRELRGSWHLGTAPWVAIRAWYARKDRTLVSKRNSVIGARVSIRQESDLKDRDRHIAFDAPEILKNKNFILNPMIESIVEFLKLKGMDVSTFERQVNTIINANVFNTGSLKFDNSAIGQDATVNQAGTATPNSPSGDVG</sequence>
<evidence type="ECO:0000313" key="3">
    <source>
        <dbReference type="Proteomes" id="UP000316628"/>
    </source>
</evidence>
<gene>
    <name evidence="2" type="ORF">FHX81_2916</name>
</gene>
<keyword evidence="3" id="KW-1185">Reference proteome</keyword>
<keyword evidence="1" id="KW-0472">Membrane</keyword>
<reference evidence="2 3" key="1">
    <citation type="submission" date="2019-06" db="EMBL/GenBank/DDBJ databases">
        <title>Sequencing the genomes of 1000 actinobacteria strains.</title>
        <authorList>
            <person name="Klenk H.-P."/>
        </authorList>
    </citation>
    <scope>NUCLEOTIDE SEQUENCE [LARGE SCALE GENOMIC DNA]</scope>
    <source>
        <strain evidence="2 3">DSM 45456</strain>
    </source>
</reference>
<dbReference type="AlphaFoldDB" id="A0A543JCP6"/>
<evidence type="ECO:0000313" key="2">
    <source>
        <dbReference type="EMBL" id="TQM80580.1"/>
    </source>
</evidence>
<dbReference type="EMBL" id="VFPP01000001">
    <property type="protein sequence ID" value="TQM80580.1"/>
    <property type="molecule type" value="Genomic_DNA"/>
</dbReference>
<comment type="caution">
    <text evidence="2">The sequence shown here is derived from an EMBL/GenBank/DDBJ whole genome shotgun (WGS) entry which is preliminary data.</text>
</comment>
<feature type="transmembrane region" description="Helical" evidence="1">
    <location>
        <begin position="73"/>
        <end position="102"/>
    </location>
</feature>
<dbReference type="Proteomes" id="UP000316628">
    <property type="component" value="Unassembled WGS sequence"/>
</dbReference>
<feature type="transmembrane region" description="Helical" evidence="1">
    <location>
        <begin position="175"/>
        <end position="197"/>
    </location>
</feature>
<keyword evidence="1" id="KW-1133">Transmembrane helix</keyword>
<name>A0A543JCP6_9PSEU</name>
<feature type="transmembrane region" description="Helical" evidence="1">
    <location>
        <begin position="148"/>
        <end position="169"/>
    </location>
</feature>
<organism evidence="2 3">
    <name type="scientific">Saccharothrix saharensis</name>
    <dbReference type="NCBI Taxonomy" id="571190"/>
    <lineage>
        <taxon>Bacteria</taxon>
        <taxon>Bacillati</taxon>
        <taxon>Actinomycetota</taxon>
        <taxon>Actinomycetes</taxon>
        <taxon>Pseudonocardiales</taxon>
        <taxon>Pseudonocardiaceae</taxon>
        <taxon>Saccharothrix</taxon>
    </lineage>
</organism>